<comment type="cofactor">
    <cofactor evidence="1 15">
        <name>Mg(2+)</name>
        <dbReference type="ChEBI" id="CHEBI:18420"/>
    </cofactor>
</comment>
<keyword evidence="8" id="KW-0809">Transit peptide</keyword>
<evidence type="ECO:0000256" key="10">
    <source>
        <dbReference type="ARBA" id="ARBA00023136"/>
    </source>
</evidence>
<keyword evidence="18" id="KW-1185">Reference proteome</keyword>
<dbReference type="PROSITE" id="PS00943">
    <property type="entry name" value="UBIA"/>
    <property type="match status" value="1"/>
</dbReference>
<protein>
    <recommendedName>
        <fullName evidence="15">4-hydroxybenzoate polyprenyltransferase, mitochondrial</fullName>
        <shortName evidence="15">4-HB polyprenyltransferase</shortName>
        <ecNumber evidence="15">2.5.1.39</ecNumber>
    </recommendedName>
    <alternativeName>
        <fullName evidence="15">Para-hydroxybenzoate--polyprenyltransferase</fullName>
        <shortName evidence="15">PHB:PPT</shortName>
        <shortName evidence="15">PHB:polyprenyltransferase</shortName>
    </alternativeName>
</protein>
<feature type="coiled-coil region" evidence="16">
    <location>
        <begin position="317"/>
        <end position="344"/>
    </location>
</feature>
<dbReference type="Proteomes" id="UP000466442">
    <property type="component" value="Unassembled WGS sequence"/>
</dbReference>
<evidence type="ECO:0000256" key="14">
    <source>
        <dbReference type="ARBA" id="ARBA00051182"/>
    </source>
</evidence>
<dbReference type="Gene3D" id="1.10.357.140">
    <property type="entry name" value="UbiA prenyltransferase"/>
    <property type="match status" value="1"/>
</dbReference>
<evidence type="ECO:0000256" key="2">
    <source>
        <dbReference type="ARBA" id="ARBA00004141"/>
    </source>
</evidence>
<keyword evidence="11 15" id="KW-0414">Isoprene biosynthesis</keyword>
<comment type="catalytic activity">
    <reaction evidence="14">
        <text>an all-trans-polyprenyl diphosphate + 4-hydroxybenzoate = a 4-hydroxy-3-(all-trans-polyprenyl)benzoate + diphosphate</text>
        <dbReference type="Rhea" id="RHEA:44504"/>
        <dbReference type="Rhea" id="RHEA-COMP:9514"/>
        <dbReference type="Rhea" id="RHEA-COMP:9564"/>
        <dbReference type="ChEBI" id="CHEBI:17879"/>
        <dbReference type="ChEBI" id="CHEBI:33019"/>
        <dbReference type="ChEBI" id="CHEBI:58914"/>
        <dbReference type="ChEBI" id="CHEBI:78396"/>
        <dbReference type="EC" id="2.5.1.39"/>
    </reaction>
    <physiologicalReaction direction="left-to-right" evidence="14">
        <dbReference type="Rhea" id="RHEA:44505"/>
    </physiologicalReaction>
</comment>
<dbReference type="Pfam" id="PF01040">
    <property type="entry name" value="UbiA"/>
    <property type="match status" value="1"/>
</dbReference>
<evidence type="ECO:0000256" key="4">
    <source>
        <dbReference type="ARBA" id="ARBA00022679"/>
    </source>
</evidence>
<evidence type="ECO:0000256" key="13">
    <source>
        <dbReference type="ARBA" id="ARBA00050454"/>
    </source>
</evidence>
<dbReference type="PANTHER" id="PTHR11048:SF28">
    <property type="entry name" value="4-HYDROXYBENZOATE POLYPRENYLTRANSFERASE, MITOCHONDRIAL"/>
    <property type="match status" value="1"/>
</dbReference>
<dbReference type="GO" id="GO:0008412">
    <property type="term" value="F:4-hydroxybenzoate polyprenyltransferase activity"/>
    <property type="evidence" value="ECO:0007669"/>
    <property type="project" value="UniProtKB-EC"/>
</dbReference>
<comment type="caution">
    <text evidence="17">The sequence shown here is derived from an EMBL/GenBank/DDBJ whole genome shotgun (WGS) entry which is preliminary data.</text>
</comment>
<dbReference type="GO" id="GO:0006744">
    <property type="term" value="P:ubiquinone biosynthetic process"/>
    <property type="evidence" value="ECO:0007669"/>
    <property type="project" value="UniProtKB-UniRule"/>
</dbReference>
<keyword evidence="6 15" id="KW-0812">Transmembrane</keyword>
<evidence type="ECO:0000256" key="9">
    <source>
        <dbReference type="ARBA" id="ARBA00022989"/>
    </source>
</evidence>
<keyword evidence="10 15" id="KW-0472">Membrane</keyword>
<keyword evidence="15" id="KW-0496">Mitochondrion</keyword>
<keyword evidence="9 15" id="KW-1133">Transmembrane helix</keyword>
<dbReference type="HAMAP" id="MF_01635">
    <property type="entry name" value="UbiA"/>
    <property type="match status" value="1"/>
</dbReference>
<comment type="subcellular location">
    <subcellularLocation>
        <location evidence="2">Membrane</location>
        <topology evidence="2">Multi-pass membrane protein</topology>
    </subcellularLocation>
    <subcellularLocation>
        <location evidence="15">Mitochondrion inner membrane</location>
        <topology evidence="15">Multi-pass membrane protein</topology>
        <orientation evidence="15">Matrix side</orientation>
    </subcellularLocation>
</comment>
<evidence type="ECO:0000256" key="11">
    <source>
        <dbReference type="ARBA" id="ARBA00023229"/>
    </source>
</evidence>
<dbReference type="OrthoDB" id="18170at2759"/>
<evidence type="ECO:0000256" key="12">
    <source>
        <dbReference type="ARBA" id="ARBA00049890"/>
    </source>
</evidence>
<dbReference type="InterPro" id="IPR039653">
    <property type="entry name" value="Prenyltransferase"/>
</dbReference>
<gene>
    <name evidence="15" type="primary">coq2</name>
    <name evidence="17" type="ORF">GE061_017740</name>
</gene>
<sequence>MYLIHSSTYKPAPARGLAAYLVDISSDKVKPYLKLARVDRPIGVWLLYWPCGWSIAMAADAGCFPDAKMLTLFAVGAAVMRGAGCTINDMWDKDIDKAVERTRDRPIAKGIISQRDALKFLAGQLTVALAVLLQLNWYSVFLGASSLGLVVIYPLMKRITYWPQLVLGMTFNWGALLGWSAIHGSVDWAVCLPLYATGVCWTIIYDTIYAHQDVADDLLIGIKSTAIKFGENTKLFLSLFGVGMVSNLLLSGVMADQTYPFYCSTAIIAGHLCHQLYTLDIHNPSDCGKKFVSNKLLGVEKCHEVYVTKLCHEDEHKEEYDKDEHKAECDKDEHKEECDKDERKEEWLQCTKMPTLKLFENIYFKNIPFNVSDKI</sequence>
<reference evidence="17" key="1">
    <citation type="journal article" date="2021" name="Mol. Ecol. Resour.">
        <title>Apolygus lucorum genome provides insights into omnivorousness and mesophyll feeding.</title>
        <authorList>
            <person name="Liu Y."/>
            <person name="Liu H."/>
            <person name="Wang H."/>
            <person name="Huang T."/>
            <person name="Liu B."/>
            <person name="Yang B."/>
            <person name="Yin L."/>
            <person name="Li B."/>
            <person name="Zhang Y."/>
            <person name="Zhang S."/>
            <person name="Jiang F."/>
            <person name="Zhang X."/>
            <person name="Ren Y."/>
            <person name="Wang B."/>
            <person name="Wang S."/>
            <person name="Lu Y."/>
            <person name="Wu K."/>
            <person name="Fan W."/>
            <person name="Wang G."/>
        </authorList>
    </citation>
    <scope>NUCLEOTIDE SEQUENCE</scope>
    <source>
        <strain evidence="17">12Hb</strain>
    </source>
</reference>
<keyword evidence="5 15" id="KW-0831">Ubiquinone biosynthesis</keyword>
<evidence type="ECO:0000256" key="3">
    <source>
        <dbReference type="ARBA" id="ARBA00005985"/>
    </source>
</evidence>
<keyword evidence="16" id="KW-0175">Coiled coil</keyword>
<accession>A0A8S9XBW4</accession>
<proteinExistence type="inferred from homology"/>
<name>A0A8S9XBW4_APOLU</name>
<dbReference type="EMBL" id="WIXP02000008">
    <property type="protein sequence ID" value="KAF6206507.1"/>
    <property type="molecule type" value="Genomic_DNA"/>
</dbReference>
<evidence type="ECO:0000256" key="6">
    <source>
        <dbReference type="ARBA" id="ARBA00022692"/>
    </source>
</evidence>
<keyword evidence="7 15" id="KW-0999">Mitochondrion inner membrane</keyword>
<evidence type="ECO:0000256" key="5">
    <source>
        <dbReference type="ARBA" id="ARBA00022688"/>
    </source>
</evidence>
<evidence type="ECO:0000256" key="15">
    <source>
        <dbReference type="HAMAP-Rule" id="MF_03189"/>
    </source>
</evidence>
<feature type="transmembrane region" description="Helical" evidence="15">
    <location>
        <begin position="139"/>
        <end position="156"/>
    </location>
</feature>
<dbReference type="InterPro" id="IPR030470">
    <property type="entry name" value="UbiA_prenylTrfase_CS"/>
</dbReference>
<evidence type="ECO:0000256" key="8">
    <source>
        <dbReference type="ARBA" id="ARBA00022946"/>
    </source>
</evidence>
<keyword evidence="4 15" id="KW-0808">Transferase</keyword>
<comment type="catalytic activity">
    <reaction evidence="12">
        <text>all-trans-decaprenyl diphosphate + 4-hydroxybenzoate = 4-hydroxy-3-(all-trans-decaprenyl)benzoate + diphosphate</text>
        <dbReference type="Rhea" id="RHEA:44564"/>
        <dbReference type="ChEBI" id="CHEBI:17879"/>
        <dbReference type="ChEBI" id="CHEBI:33019"/>
        <dbReference type="ChEBI" id="CHEBI:60721"/>
        <dbReference type="ChEBI" id="CHEBI:84503"/>
        <dbReference type="EC" id="2.5.1.39"/>
    </reaction>
    <physiologicalReaction direction="left-to-right" evidence="12">
        <dbReference type="Rhea" id="RHEA:44565"/>
    </physiologicalReaction>
</comment>
<evidence type="ECO:0000313" key="17">
    <source>
        <dbReference type="EMBL" id="KAF6206507.1"/>
    </source>
</evidence>
<evidence type="ECO:0000256" key="16">
    <source>
        <dbReference type="SAM" id="Coils"/>
    </source>
</evidence>
<dbReference type="FunFam" id="1.10.357.140:FF:000003">
    <property type="entry name" value="4-hydroxybenzoate polyprenyltransferase, mitochondrial"/>
    <property type="match status" value="1"/>
</dbReference>
<feature type="transmembrane region" description="Helical" evidence="15">
    <location>
        <begin position="235"/>
        <end position="255"/>
    </location>
</feature>
<dbReference type="InterPro" id="IPR000537">
    <property type="entry name" value="UbiA_prenyltransferase"/>
</dbReference>
<dbReference type="EC" id="2.5.1.39" evidence="15"/>
<evidence type="ECO:0000256" key="1">
    <source>
        <dbReference type="ARBA" id="ARBA00001946"/>
    </source>
</evidence>
<dbReference type="GO" id="GO:0008299">
    <property type="term" value="P:isoprenoid biosynthetic process"/>
    <property type="evidence" value="ECO:0007669"/>
    <property type="project" value="UniProtKB-UniRule"/>
</dbReference>
<dbReference type="NCBIfam" id="TIGR01474">
    <property type="entry name" value="ubiA_proteo"/>
    <property type="match status" value="1"/>
</dbReference>
<dbReference type="CDD" id="cd13959">
    <property type="entry name" value="PT_UbiA_COQ2"/>
    <property type="match status" value="1"/>
</dbReference>
<dbReference type="AlphaFoldDB" id="A0A8S9XBW4"/>
<comment type="similarity">
    <text evidence="3 15">Belongs to the UbiA prenyltransferase family.</text>
</comment>
<comment type="pathway">
    <text evidence="15">Cofactor biosynthesis; ubiquinone biosynthesis.</text>
</comment>
<dbReference type="FunFam" id="1.20.120.1780:FF:000001">
    <property type="entry name" value="4-hydroxybenzoate octaprenyltransferase"/>
    <property type="match status" value="1"/>
</dbReference>
<organism evidence="17 18">
    <name type="scientific">Apolygus lucorum</name>
    <name type="common">Small green plant bug</name>
    <name type="synonym">Lygocoris lucorum</name>
    <dbReference type="NCBI Taxonomy" id="248454"/>
    <lineage>
        <taxon>Eukaryota</taxon>
        <taxon>Metazoa</taxon>
        <taxon>Ecdysozoa</taxon>
        <taxon>Arthropoda</taxon>
        <taxon>Hexapoda</taxon>
        <taxon>Insecta</taxon>
        <taxon>Pterygota</taxon>
        <taxon>Neoptera</taxon>
        <taxon>Paraneoptera</taxon>
        <taxon>Hemiptera</taxon>
        <taxon>Heteroptera</taxon>
        <taxon>Panheteroptera</taxon>
        <taxon>Cimicomorpha</taxon>
        <taxon>Miridae</taxon>
        <taxon>Mirini</taxon>
        <taxon>Apolygus</taxon>
    </lineage>
</organism>
<dbReference type="GO" id="GO:0005743">
    <property type="term" value="C:mitochondrial inner membrane"/>
    <property type="evidence" value="ECO:0007669"/>
    <property type="project" value="UniProtKB-SubCell"/>
</dbReference>
<evidence type="ECO:0000313" key="18">
    <source>
        <dbReference type="Proteomes" id="UP000466442"/>
    </source>
</evidence>
<comment type="catalytic activity">
    <reaction evidence="13">
        <text>all-trans-nonaprenyl diphosphate + 4-hydroxybenzoate = 4-hydroxy-3-(all-trans-nonaprenyl)benzoate + diphosphate</text>
        <dbReference type="Rhea" id="RHEA:17709"/>
        <dbReference type="ChEBI" id="CHEBI:17879"/>
        <dbReference type="ChEBI" id="CHEBI:33019"/>
        <dbReference type="ChEBI" id="CHEBI:58391"/>
        <dbReference type="ChEBI" id="CHEBI:84502"/>
        <dbReference type="EC" id="2.5.1.39"/>
    </reaction>
    <physiologicalReaction direction="left-to-right" evidence="13">
        <dbReference type="Rhea" id="RHEA:17710"/>
    </physiologicalReaction>
</comment>
<dbReference type="InterPro" id="IPR044878">
    <property type="entry name" value="UbiA_sf"/>
</dbReference>
<evidence type="ECO:0000256" key="7">
    <source>
        <dbReference type="ARBA" id="ARBA00022792"/>
    </source>
</evidence>
<dbReference type="InterPro" id="IPR006370">
    <property type="entry name" value="HB_polyprenyltransferase-like"/>
</dbReference>
<comment type="function">
    <text evidence="15">Catalyzes the prenylation of para-hydroxybenzoate (PHB) with an all-trans polyprenyl group. Mediates the second step in the final reaction sequence of coenzyme Q (CoQ) biosynthesis, which is the condensation of the polyisoprenoid side chain with PHB, generating the first membrane-bound Q intermediate.</text>
</comment>
<dbReference type="PANTHER" id="PTHR11048">
    <property type="entry name" value="PRENYLTRANSFERASES"/>
    <property type="match status" value="1"/>
</dbReference>